<gene>
    <name evidence="6" type="ORF">DB31_2349</name>
</gene>
<dbReference type="GO" id="GO:0003677">
    <property type="term" value="F:DNA binding"/>
    <property type="evidence" value="ECO:0007669"/>
    <property type="project" value="UniProtKB-KW"/>
</dbReference>
<dbReference type="AlphaFoldDB" id="A0A085W8C4"/>
<comment type="caution">
    <text evidence="6">The sequence shown here is derived from an EMBL/GenBank/DDBJ whole genome shotgun (WGS) entry which is preliminary data.</text>
</comment>
<keyword evidence="3" id="KW-0804">Transcription</keyword>
<keyword evidence="7" id="KW-1185">Reference proteome</keyword>
<feature type="region of interest" description="Disordered" evidence="4">
    <location>
        <begin position="130"/>
        <end position="154"/>
    </location>
</feature>
<dbReference type="InterPro" id="IPR036390">
    <property type="entry name" value="WH_DNA-bd_sf"/>
</dbReference>
<reference evidence="6 7" key="1">
    <citation type="submission" date="2014-04" db="EMBL/GenBank/DDBJ databases">
        <title>Genome assembly of Hyalangium minutum DSM 14724.</title>
        <authorList>
            <person name="Sharma G."/>
            <person name="Subramanian S."/>
        </authorList>
    </citation>
    <scope>NUCLEOTIDE SEQUENCE [LARGE SCALE GENOMIC DNA]</scope>
    <source>
        <strain evidence="6 7">DSM 14724</strain>
    </source>
</reference>
<evidence type="ECO:0000256" key="2">
    <source>
        <dbReference type="ARBA" id="ARBA00023125"/>
    </source>
</evidence>
<keyword evidence="2" id="KW-0238">DNA-binding</keyword>
<dbReference type="InterPro" id="IPR036388">
    <property type="entry name" value="WH-like_DNA-bd_sf"/>
</dbReference>
<proteinExistence type="predicted"/>
<dbReference type="STRING" id="394096.DB31_2349"/>
<feature type="compositionally biased region" description="Basic and acidic residues" evidence="4">
    <location>
        <begin position="143"/>
        <end position="154"/>
    </location>
</feature>
<dbReference type="PROSITE" id="PS51118">
    <property type="entry name" value="HTH_HXLR"/>
    <property type="match status" value="1"/>
</dbReference>
<dbReference type="PANTHER" id="PTHR33204">
    <property type="entry name" value="TRANSCRIPTIONAL REGULATOR, MARR FAMILY"/>
    <property type="match status" value="1"/>
</dbReference>
<dbReference type="Pfam" id="PF01638">
    <property type="entry name" value="HxlR"/>
    <property type="match status" value="1"/>
</dbReference>
<evidence type="ECO:0000256" key="4">
    <source>
        <dbReference type="SAM" id="MobiDB-lite"/>
    </source>
</evidence>
<sequence>MTASKQPKHLSKAMAKWAEQRGDLYAAACPSRGVLDHVTSRWGVLVLVALLERTHRFSELRRRVAGVSEKMLAQTLHALEEDGFVHREVYPVIPPRVDYSLTPLGREVAGHIEILTDWIEESLPRIISARAEHASRKPTPSGEEAKRELRVRSK</sequence>
<organism evidence="6 7">
    <name type="scientific">Hyalangium minutum</name>
    <dbReference type="NCBI Taxonomy" id="394096"/>
    <lineage>
        <taxon>Bacteria</taxon>
        <taxon>Pseudomonadati</taxon>
        <taxon>Myxococcota</taxon>
        <taxon>Myxococcia</taxon>
        <taxon>Myxococcales</taxon>
        <taxon>Cystobacterineae</taxon>
        <taxon>Archangiaceae</taxon>
        <taxon>Hyalangium</taxon>
    </lineage>
</organism>
<protein>
    <submittedName>
        <fullName evidence="6">Redox-sensing transcriptional regulator QorR</fullName>
    </submittedName>
</protein>
<evidence type="ECO:0000313" key="6">
    <source>
        <dbReference type="EMBL" id="KFE63937.1"/>
    </source>
</evidence>
<evidence type="ECO:0000256" key="1">
    <source>
        <dbReference type="ARBA" id="ARBA00023015"/>
    </source>
</evidence>
<keyword evidence="1" id="KW-0805">Transcription regulation</keyword>
<dbReference type="EMBL" id="JMCB01000015">
    <property type="protein sequence ID" value="KFE63937.1"/>
    <property type="molecule type" value="Genomic_DNA"/>
</dbReference>
<feature type="domain" description="HTH hxlR-type" evidence="5">
    <location>
        <begin position="29"/>
        <end position="127"/>
    </location>
</feature>
<evidence type="ECO:0000313" key="7">
    <source>
        <dbReference type="Proteomes" id="UP000028725"/>
    </source>
</evidence>
<dbReference type="Proteomes" id="UP000028725">
    <property type="component" value="Unassembled WGS sequence"/>
</dbReference>
<evidence type="ECO:0000259" key="5">
    <source>
        <dbReference type="PROSITE" id="PS51118"/>
    </source>
</evidence>
<dbReference type="PATRIC" id="fig|394096.3.peg.6681"/>
<dbReference type="OrthoDB" id="9800350at2"/>
<dbReference type="Gene3D" id="1.10.10.10">
    <property type="entry name" value="Winged helix-like DNA-binding domain superfamily/Winged helix DNA-binding domain"/>
    <property type="match status" value="1"/>
</dbReference>
<dbReference type="RefSeq" id="WP_044195058.1">
    <property type="nucleotide sequence ID" value="NZ_JMCB01000015.1"/>
</dbReference>
<dbReference type="PANTHER" id="PTHR33204:SF37">
    <property type="entry name" value="HTH-TYPE TRANSCRIPTIONAL REGULATOR YODB"/>
    <property type="match status" value="1"/>
</dbReference>
<dbReference type="InterPro" id="IPR002577">
    <property type="entry name" value="HTH_HxlR"/>
</dbReference>
<name>A0A085W8C4_9BACT</name>
<accession>A0A085W8C4</accession>
<evidence type="ECO:0000256" key="3">
    <source>
        <dbReference type="ARBA" id="ARBA00023163"/>
    </source>
</evidence>
<dbReference type="SUPFAM" id="SSF46785">
    <property type="entry name" value="Winged helix' DNA-binding domain"/>
    <property type="match status" value="1"/>
</dbReference>